<dbReference type="STRING" id="56857.A0A200R9G2"/>
<dbReference type="Proteomes" id="UP000195402">
    <property type="component" value="Unassembled WGS sequence"/>
</dbReference>
<dbReference type="OrthoDB" id="1880485at2759"/>
<evidence type="ECO:0000256" key="1">
    <source>
        <dbReference type="SAM" id="Coils"/>
    </source>
</evidence>
<evidence type="ECO:0000259" key="2">
    <source>
        <dbReference type="Pfam" id="PF03101"/>
    </source>
</evidence>
<comment type="caution">
    <text evidence="3">The sequence shown here is derived from an EMBL/GenBank/DDBJ whole genome shotgun (WGS) entry which is preliminary data.</text>
</comment>
<evidence type="ECO:0000313" key="4">
    <source>
        <dbReference type="Proteomes" id="UP000195402"/>
    </source>
</evidence>
<dbReference type="InParanoid" id="A0A200R9G2"/>
<proteinExistence type="predicted"/>
<dbReference type="PANTHER" id="PTHR46328">
    <property type="entry name" value="FAR-RED IMPAIRED RESPONSIVE (FAR1) FAMILY PROTEIN-RELATED"/>
    <property type="match status" value="1"/>
</dbReference>
<name>A0A200R9G2_MACCD</name>
<gene>
    <name evidence="3" type="ORF">BVC80_7441g2</name>
</gene>
<dbReference type="Pfam" id="PF03101">
    <property type="entry name" value="FAR1"/>
    <property type="match status" value="2"/>
</dbReference>
<feature type="domain" description="FAR1" evidence="2">
    <location>
        <begin position="42"/>
        <end position="127"/>
    </location>
</feature>
<sequence length="440" mass="51099">MGEEDEMIESSTSKELVEFEGDANYEPYIGMEFESEEAAKLFYDAYATRMGFVMRVDRRSLRDGKVICRRLVCNKEGFRKSKPTKSENRKPKVITREGCKAMIMVKQEKSGKWVVSRFVEEHNHPLVISSGNNRRTWLLAQTPDDKDRKIQELSTALQREKKRSASYQEQLVIVLKDVEEHTQHLSRKIEDIVQNVRDIECTKVSLKKKEDCNLGFSNLIFSEVKSMDLETRLDDGFGALDCSLDGGEFIDCEEDAILEPYEGMEFESEDAAKAFYDDYARRVGFIMRVMSCRRSEVDGRILSRRLGCNKEGHCVSIRGKHGPVRKPRTSTREGCKAMILVKIEKSGKWVVTRFVKDHNHPLEVSARECRHTMDEKDKKIQELTAELRRKKRLCAAYREQLRTFMKDVEEHNEQLSTKVQIIVSNMRDVESEDQELSQHR</sequence>
<keyword evidence="1" id="KW-0175">Coiled coil</keyword>
<reference evidence="3 4" key="1">
    <citation type="journal article" date="2017" name="Mol. Plant">
        <title>The Genome of Medicinal Plant Macleaya cordata Provides New Insights into Benzylisoquinoline Alkaloids Metabolism.</title>
        <authorList>
            <person name="Liu X."/>
            <person name="Liu Y."/>
            <person name="Huang P."/>
            <person name="Ma Y."/>
            <person name="Qing Z."/>
            <person name="Tang Q."/>
            <person name="Cao H."/>
            <person name="Cheng P."/>
            <person name="Zheng Y."/>
            <person name="Yuan Z."/>
            <person name="Zhou Y."/>
            <person name="Liu J."/>
            <person name="Tang Z."/>
            <person name="Zhuo Y."/>
            <person name="Zhang Y."/>
            <person name="Yu L."/>
            <person name="Huang J."/>
            <person name="Yang P."/>
            <person name="Peng Q."/>
            <person name="Zhang J."/>
            <person name="Jiang W."/>
            <person name="Zhang Z."/>
            <person name="Lin K."/>
            <person name="Ro D.K."/>
            <person name="Chen X."/>
            <person name="Xiong X."/>
            <person name="Shang Y."/>
            <person name="Huang S."/>
            <person name="Zeng J."/>
        </authorList>
    </citation>
    <scope>NUCLEOTIDE SEQUENCE [LARGE SCALE GENOMIC DNA]</scope>
    <source>
        <strain evidence="4">cv. BLH2017</strain>
        <tissue evidence="3">Root</tissue>
    </source>
</reference>
<organism evidence="3 4">
    <name type="scientific">Macleaya cordata</name>
    <name type="common">Five-seeded plume-poppy</name>
    <name type="synonym">Bocconia cordata</name>
    <dbReference type="NCBI Taxonomy" id="56857"/>
    <lineage>
        <taxon>Eukaryota</taxon>
        <taxon>Viridiplantae</taxon>
        <taxon>Streptophyta</taxon>
        <taxon>Embryophyta</taxon>
        <taxon>Tracheophyta</taxon>
        <taxon>Spermatophyta</taxon>
        <taxon>Magnoliopsida</taxon>
        <taxon>Ranunculales</taxon>
        <taxon>Papaveraceae</taxon>
        <taxon>Papaveroideae</taxon>
        <taxon>Macleaya</taxon>
    </lineage>
</organism>
<dbReference type="PANTHER" id="PTHR46328:SF17">
    <property type="entry name" value="FAR-RED IMPAIRED RESPONSIVE (FAR1) FAMILY PROTEIN"/>
    <property type="match status" value="1"/>
</dbReference>
<accession>A0A200R9G2</accession>
<dbReference type="AlphaFoldDB" id="A0A200R9G2"/>
<feature type="domain" description="FAR1" evidence="2">
    <location>
        <begin position="275"/>
        <end position="362"/>
    </location>
</feature>
<dbReference type="EMBL" id="MVGT01000189">
    <property type="protein sequence ID" value="OVA19377.1"/>
    <property type="molecule type" value="Genomic_DNA"/>
</dbReference>
<protein>
    <submittedName>
        <fullName evidence="3">FAR1 DNA binding domain</fullName>
    </submittedName>
</protein>
<keyword evidence="4" id="KW-1185">Reference proteome</keyword>
<feature type="coiled-coil region" evidence="1">
    <location>
        <begin position="366"/>
        <end position="414"/>
    </location>
</feature>
<dbReference type="InterPro" id="IPR004330">
    <property type="entry name" value="FAR1_DNA_bnd_dom"/>
</dbReference>
<dbReference type="OMA" id="MEFECED"/>
<evidence type="ECO:0000313" key="3">
    <source>
        <dbReference type="EMBL" id="OVA19377.1"/>
    </source>
</evidence>